<proteinExistence type="predicted"/>
<comment type="caution">
    <text evidence="2">The sequence shown here is derived from an EMBL/GenBank/DDBJ whole genome shotgun (WGS) entry which is preliminary data.</text>
</comment>
<evidence type="ECO:0000313" key="2">
    <source>
        <dbReference type="EMBL" id="GAA1013348.1"/>
    </source>
</evidence>
<feature type="region of interest" description="Disordered" evidence="1">
    <location>
        <begin position="1"/>
        <end position="72"/>
    </location>
</feature>
<keyword evidence="3" id="KW-1185">Reference proteome</keyword>
<reference evidence="3" key="1">
    <citation type="journal article" date="2019" name="Int. J. Syst. Evol. Microbiol.">
        <title>The Global Catalogue of Microorganisms (GCM) 10K type strain sequencing project: providing services to taxonomists for standard genome sequencing and annotation.</title>
        <authorList>
            <consortium name="The Broad Institute Genomics Platform"/>
            <consortium name="The Broad Institute Genome Sequencing Center for Infectious Disease"/>
            <person name="Wu L."/>
            <person name="Ma J."/>
        </authorList>
    </citation>
    <scope>NUCLEOTIDE SEQUENCE [LARGE SCALE GENOMIC DNA]</scope>
    <source>
        <strain evidence="3">JCM 11269</strain>
    </source>
</reference>
<dbReference type="Proteomes" id="UP001501072">
    <property type="component" value="Unassembled WGS sequence"/>
</dbReference>
<evidence type="ECO:0000256" key="1">
    <source>
        <dbReference type="SAM" id="MobiDB-lite"/>
    </source>
</evidence>
<organism evidence="2 3">
    <name type="scientific">Streptomyces thermogriseus</name>
    <dbReference type="NCBI Taxonomy" id="75292"/>
    <lineage>
        <taxon>Bacteria</taxon>
        <taxon>Bacillati</taxon>
        <taxon>Actinomycetota</taxon>
        <taxon>Actinomycetes</taxon>
        <taxon>Kitasatosporales</taxon>
        <taxon>Streptomycetaceae</taxon>
        <taxon>Streptomyces</taxon>
    </lineage>
</organism>
<evidence type="ECO:0000313" key="3">
    <source>
        <dbReference type="Proteomes" id="UP001501072"/>
    </source>
</evidence>
<protein>
    <submittedName>
        <fullName evidence="2">Uncharacterized protein</fullName>
    </submittedName>
</protein>
<sequence length="109" mass="12359">MRGELPTQPGHGGAQLRHPGILTTAGHRPLPQAPQHSPSSPWHFLVHSSGRISKRHPERDTPPWRPKFSPKSTVRPVVRRVAPVWSFEQAAQSFGWARRFFGWARRSFG</sequence>
<name>A0ABP4DKX3_9ACTN</name>
<dbReference type="EMBL" id="BAAAHU010000044">
    <property type="protein sequence ID" value="GAA1013348.1"/>
    <property type="molecule type" value="Genomic_DNA"/>
</dbReference>
<accession>A0ABP4DKX3</accession>
<gene>
    <name evidence="2" type="ORF">GCM10009564_39750</name>
</gene>